<feature type="region of interest" description="Disordered" evidence="1">
    <location>
        <begin position="152"/>
        <end position="180"/>
    </location>
</feature>
<feature type="region of interest" description="Disordered" evidence="1">
    <location>
        <begin position="85"/>
        <end position="136"/>
    </location>
</feature>
<name>A0AAN7SGK5_9COLE</name>
<evidence type="ECO:0000256" key="1">
    <source>
        <dbReference type="SAM" id="MobiDB-lite"/>
    </source>
</evidence>
<evidence type="ECO:0000313" key="2">
    <source>
        <dbReference type="EMBL" id="KAK4880172.1"/>
    </source>
</evidence>
<proteinExistence type="predicted"/>
<sequence length="180" mass="19648">MVRIVSASRNTVPPVFIFPRARFHDIFMNGAPPGSLGLVNSPSSGNAFSDEDFDASSVTDRPNVDLSVSEQPSCSSALLKIHGTQTNNVTHMPSMVSRTAVRPYPKAPPRSENSRRSRSKILTETTDKEELEPQGIQKQKIIKVTKKVFAETSSESECSSIHDDSDGPLSEGNENKESDD</sequence>
<keyword evidence="3" id="KW-1185">Reference proteome</keyword>
<comment type="caution">
    <text evidence="2">The sequence shown here is derived from an EMBL/GenBank/DDBJ whole genome shotgun (WGS) entry which is preliminary data.</text>
</comment>
<dbReference type="Proteomes" id="UP001353858">
    <property type="component" value="Unassembled WGS sequence"/>
</dbReference>
<organism evidence="2 3">
    <name type="scientific">Aquatica leii</name>
    <dbReference type="NCBI Taxonomy" id="1421715"/>
    <lineage>
        <taxon>Eukaryota</taxon>
        <taxon>Metazoa</taxon>
        <taxon>Ecdysozoa</taxon>
        <taxon>Arthropoda</taxon>
        <taxon>Hexapoda</taxon>
        <taxon>Insecta</taxon>
        <taxon>Pterygota</taxon>
        <taxon>Neoptera</taxon>
        <taxon>Endopterygota</taxon>
        <taxon>Coleoptera</taxon>
        <taxon>Polyphaga</taxon>
        <taxon>Elateriformia</taxon>
        <taxon>Elateroidea</taxon>
        <taxon>Lampyridae</taxon>
        <taxon>Luciolinae</taxon>
        <taxon>Aquatica</taxon>
    </lineage>
</organism>
<dbReference type="EMBL" id="JARPUR010000003">
    <property type="protein sequence ID" value="KAK4880172.1"/>
    <property type="molecule type" value="Genomic_DNA"/>
</dbReference>
<protein>
    <submittedName>
        <fullName evidence="2">Uncharacterized protein</fullName>
    </submittedName>
</protein>
<gene>
    <name evidence="2" type="ORF">RN001_008318</name>
</gene>
<reference evidence="3" key="1">
    <citation type="submission" date="2023-01" db="EMBL/GenBank/DDBJ databases">
        <title>Key to firefly adult light organ development and bioluminescence: homeobox transcription factors regulate luciferase expression and transportation to peroxisome.</title>
        <authorList>
            <person name="Fu X."/>
        </authorList>
    </citation>
    <scope>NUCLEOTIDE SEQUENCE [LARGE SCALE GENOMIC DNA]</scope>
</reference>
<evidence type="ECO:0000313" key="3">
    <source>
        <dbReference type="Proteomes" id="UP001353858"/>
    </source>
</evidence>
<accession>A0AAN7SGK5</accession>
<dbReference type="AlphaFoldDB" id="A0AAN7SGK5"/>